<dbReference type="Proteomes" id="UP001341840">
    <property type="component" value="Unassembled WGS sequence"/>
</dbReference>
<sequence>SLLEVVGLDIGYSKNGIAAMWFKATTESTEDGLKMLRTGKDAMELAKIGVRDESVELYVVHKSDFYRNSCTIEEIEVEEVVGPCEGGVGAVGLEAGPIGKAQHMSLAEGGQEAKKQLQ</sequence>
<gene>
    <name evidence="1" type="ORF">PIB30_088758</name>
</gene>
<proteinExistence type="predicted"/>
<accession>A0ABU6YTB9</accession>
<keyword evidence="2" id="KW-1185">Reference proteome</keyword>
<comment type="caution">
    <text evidence="1">The sequence shown here is derived from an EMBL/GenBank/DDBJ whole genome shotgun (WGS) entry which is preliminary data.</text>
</comment>
<evidence type="ECO:0000313" key="1">
    <source>
        <dbReference type="EMBL" id="MED6212977.1"/>
    </source>
</evidence>
<organism evidence="1 2">
    <name type="scientific">Stylosanthes scabra</name>
    <dbReference type="NCBI Taxonomy" id="79078"/>
    <lineage>
        <taxon>Eukaryota</taxon>
        <taxon>Viridiplantae</taxon>
        <taxon>Streptophyta</taxon>
        <taxon>Embryophyta</taxon>
        <taxon>Tracheophyta</taxon>
        <taxon>Spermatophyta</taxon>
        <taxon>Magnoliopsida</taxon>
        <taxon>eudicotyledons</taxon>
        <taxon>Gunneridae</taxon>
        <taxon>Pentapetalae</taxon>
        <taxon>rosids</taxon>
        <taxon>fabids</taxon>
        <taxon>Fabales</taxon>
        <taxon>Fabaceae</taxon>
        <taxon>Papilionoideae</taxon>
        <taxon>50 kb inversion clade</taxon>
        <taxon>dalbergioids sensu lato</taxon>
        <taxon>Dalbergieae</taxon>
        <taxon>Pterocarpus clade</taxon>
        <taxon>Stylosanthes</taxon>
    </lineage>
</organism>
<name>A0ABU6YTB9_9FABA</name>
<reference evidence="1 2" key="1">
    <citation type="journal article" date="2023" name="Plants (Basel)">
        <title>Bridging the Gap: Combining Genomics and Transcriptomics Approaches to Understand Stylosanthes scabra, an Orphan Legume from the Brazilian Caatinga.</title>
        <authorList>
            <person name="Ferreira-Neto J.R.C."/>
            <person name="da Silva M.D."/>
            <person name="Binneck E."/>
            <person name="de Melo N.F."/>
            <person name="da Silva R.H."/>
            <person name="de Melo A.L.T.M."/>
            <person name="Pandolfi V."/>
            <person name="Bustamante F.O."/>
            <person name="Brasileiro-Vidal A.C."/>
            <person name="Benko-Iseppon A.M."/>
        </authorList>
    </citation>
    <scope>NUCLEOTIDE SEQUENCE [LARGE SCALE GENOMIC DNA]</scope>
    <source>
        <tissue evidence="1">Leaves</tissue>
    </source>
</reference>
<feature type="non-terminal residue" evidence="1">
    <location>
        <position position="1"/>
    </location>
</feature>
<evidence type="ECO:0000313" key="2">
    <source>
        <dbReference type="Proteomes" id="UP001341840"/>
    </source>
</evidence>
<protein>
    <submittedName>
        <fullName evidence="1">Uncharacterized protein</fullName>
    </submittedName>
</protein>
<dbReference type="EMBL" id="JASCZI010243281">
    <property type="protein sequence ID" value="MED6212977.1"/>
    <property type="molecule type" value="Genomic_DNA"/>
</dbReference>